<dbReference type="AlphaFoldDB" id="A0AAV4D7R7"/>
<dbReference type="EMBL" id="BLXT01007600">
    <property type="protein sequence ID" value="GFO40292.1"/>
    <property type="molecule type" value="Genomic_DNA"/>
</dbReference>
<comment type="caution">
    <text evidence="1">The sequence shown here is derived from an EMBL/GenBank/DDBJ whole genome shotgun (WGS) entry which is preliminary data.</text>
</comment>
<gene>
    <name evidence="1" type="ORF">PoB_006679700</name>
</gene>
<dbReference type="Proteomes" id="UP000735302">
    <property type="component" value="Unassembled WGS sequence"/>
</dbReference>
<sequence>MILRNINDYEGLKIKGQNITNLRYADDTVLIAEMKKRAPKRDLEKNGGEQPEKCLSIEKASRAATNMFE</sequence>
<evidence type="ECO:0000313" key="2">
    <source>
        <dbReference type="Proteomes" id="UP000735302"/>
    </source>
</evidence>
<accession>A0AAV4D7R7</accession>
<evidence type="ECO:0000313" key="1">
    <source>
        <dbReference type="EMBL" id="GFO40292.1"/>
    </source>
</evidence>
<keyword evidence="2" id="KW-1185">Reference proteome</keyword>
<evidence type="ECO:0008006" key="3">
    <source>
        <dbReference type="Google" id="ProtNLM"/>
    </source>
</evidence>
<reference evidence="1 2" key="1">
    <citation type="journal article" date="2021" name="Elife">
        <title>Chloroplast acquisition without the gene transfer in kleptoplastic sea slugs, Plakobranchus ocellatus.</title>
        <authorList>
            <person name="Maeda T."/>
            <person name="Takahashi S."/>
            <person name="Yoshida T."/>
            <person name="Shimamura S."/>
            <person name="Takaki Y."/>
            <person name="Nagai Y."/>
            <person name="Toyoda A."/>
            <person name="Suzuki Y."/>
            <person name="Arimoto A."/>
            <person name="Ishii H."/>
            <person name="Satoh N."/>
            <person name="Nishiyama T."/>
            <person name="Hasebe M."/>
            <person name="Maruyama T."/>
            <person name="Minagawa J."/>
            <person name="Obokata J."/>
            <person name="Shigenobu S."/>
        </authorList>
    </citation>
    <scope>NUCLEOTIDE SEQUENCE [LARGE SCALE GENOMIC DNA]</scope>
</reference>
<protein>
    <recommendedName>
        <fullName evidence="3">Reverse transcriptase domain-containing protein</fullName>
    </recommendedName>
</protein>
<organism evidence="1 2">
    <name type="scientific">Plakobranchus ocellatus</name>
    <dbReference type="NCBI Taxonomy" id="259542"/>
    <lineage>
        <taxon>Eukaryota</taxon>
        <taxon>Metazoa</taxon>
        <taxon>Spiralia</taxon>
        <taxon>Lophotrochozoa</taxon>
        <taxon>Mollusca</taxon>
        <taxon>Gastropoda</taxon>
        <taxon>Heterobranchia</taxon>
        <taxon>Euthyneura</taxon>
        <taxon>Panpulmonata</taxon>
        <taxon>Sacoglossa</taxon>
        <taxon>Placobranchoidea</taxon>
        <taxon>Plakobranchidae</taxon>
        <taxon>Plakobranchus</taxon>
    </lineage>
</organism>
<name>A0AAV4D7R7_9GAST</name>
<proteinExistence type="predicted"/>